<comment type="similarity">
    <text evidence="9">Belongs to the class-I aminoacyl-tRNA synthetase family. TyrS type 2 subfamily.</text>
</comment>
<dbReference type="AlphaFoldDB" id="A0A4P8QKN2"/>
<comment type="catalytic activity">
    <reaction evidence="8 9">
        <text>tRNA(Tyr) + L-tyrosine + ATP = L-tyrosyl-tRNA(Tyr) + AMP + diphosphate + H(+)</text>
        <dbReference type="Rhea" id="RHEA:10220"/>
        <dbReference type="Rhea" id="RHEA-COMP:9706"/>
        <dbReference type="Rhea" id="RHEA-COMP:9707"/>
        <dbReference type="ChEBI" id="CHEBI:15378"/>
        <dbReference type="ChEBI" id="CHEBI:30616"/>
        <dbReference type="ChEBI" id="CHEBI:33019"/>
        <dbReference type="ChEBI" id="CHEBI:58315"/>
        <dbReference type="ChEBI" id="CHEBI:78442"/>
        <dbReference type="ChEBI" id="CHEBI:78536"/>
        <dbReference type="ChEBI" id="CHEBI:456215"/>
        <dbReference type="EC" id="6.1.1.1"/>
    </reaction>
</comment>
<dbReference type="NCBIfam" id="TIGR00234">
    <property type="entry name" value="tyrS"/>
    <property type="match status" value="1"/>
</dbReference>
<dbReference type="GO" id="GO:0006437">
    <property type="term" value="P:tyrosyl-tRNA aminoacylation"/>
    <property type="evidence" value="ECO:0007669"/>
    <property type="project" value="UniProtKB-UniRule"/>
</dbReference>
<feature type="binding site" evidence="9">
    <location>
        <position position="232"/>
    </location>
    <ligand>
        <name>ATP</name>
        <dbReference type="ChEBI" id="CHEBI:30616"/>
    </ligand>
</feature>
<dbReference type="Gene3D" id="1.10.240.10">
    <property type="entry name" value="Tyrosyl-Transfer RNA Synthetase"/>
    <property type="match status" value="1"/>
</dbReference>
<dbReference type="Proteomes" id="UP000299580">
    <property type="component" value="Chromosome"/>
</dbReference>
<dbReference type="GO" id="GO:0004831">
    <property type="term" value="F:tyrosine-tRNA ligase activity"/>
    <property type="evidence" value="ECO:0007669"/>
    <property type="project" value="UniProtKB-UniRule"/>
</dbReference>
<dbReference type="KEGG" id="brb:EH207_01930"/>
<dbReference type="PANTHER" id="PTHR11766:SF1">
    <property type="entry name" value="TYROSINE--TRNA LIGASE"/>
    <property type="match status" value="1"/>
</dbReference>
<organism evidence="11 12">
    <name type="scientific">Brenneria rubrifaciens</name>
    <dbReference type="NCBI Taxonomy" id="55213"/>
    <lineage>
        <taxon>Bacteria</taxon>
        <taxon>Pseudomonadati</taxon>
        <taxon>Pseudomonadota</taxon>
        <taxon>Gammaproteobacteria</taxon>
        <taxon>Enterobacterales</taxon>
        <taxon>Pectobacteriaceae</taxon>
        <taxon>Brenneria</taxon>
    </lineage>
</organism>
<dbReference type="PROSITE" id="PS50889">
    <property type="entry name" value="S4"/>
    <property type="match status" value="1"/>
</dbReference>
<evidence type="ECO:0000256" key="4">
    <source>
        <dbReference type="ARBA" id="ARBA00022840"/>
    </source>
</evidence>
<name>A0A4P8QKN2_9GAMM</name>
<evidence type="ECO:0000313" key="11">
    <source>
        <dbReference type="EMBL" id="QCR07421.1"/>
    </source>
</evidence>
<sequence length="400" mass="44881">MNTDNDIAVLASNIAIMEPSDGLEKKLALAAKENRRLVIKLGFDPTAPDLHLGHAVVLRKLRQFQDAGHSIVIIIGDFTASIGDPTGRNKLRPPLSEEQIAINSQTYIDQLGRIIDISRIEVRRNSDWFRKMPFSEIIGLVSRVTLAQMMQRDDFKNRYAASSPIHLHELLYPVLQGYDSVMINADIELGGTDQLFNNMVGRMLQESFGSEGQSVITMPLLEGLDGKDKMSKSKGNYIALTDNPEDMYGKVMSLPDHLIFSYLSLATNVPAEHIIEAREQVERGMNPILLKKDLAHKIVAIYHGGEAADTAGNHFERVFQQHNPTEEDHLPLNLEGHAHLSLIDLCSQALAEMSRSEIRRLIRSGAVRINAHKETDELATIYPEPGMLLWMGKRHRFIVR</sequence>
<dbReference type="InterPro" id="IPR014729">
    <property type="entry name" value="Rossmann-like_a/b/a_fold"/>
</dbReference>
<dbReference type="InterPro" id="IPR002307">
    <property type="entry name" value="Tyr-tRNA-ligase"/>
</dbReference>
<dbReference type="HAMAP" id="MF_02007">
    <property type="entry name" value="Tyr_tRNA_synth_type2"/>
    <property type="match status" value="1"/>
</dbReference>
<dbReference type="EC" id="6.1.1.1" evidence="9"/>
<evidence type="ECO:0000256" key="1">
    <source>
        <dbReference type="ARBA" id="ARBA00022490"/>
    </source>
</evidence>
<feature type="short sequence motif" description="'KMSKS' region" evidence="9">
    <location>
        <begin position="229"/>
        <end position="233"/>
    </location>
</feature>
<gene>
    <name evidence="9" type="primary">tyrS</name>
    <name evidence="11" type="ORF">EH207_01930</name>
</gene>
<dbReference type="InterPro" id="IPR024108">
    <property type="entry name" value="Tyr-tRNA-ligase_bac_2"/>
</dbReference>
<evidence type="ECO:0000256" key="5">
    <source>
        <dbReference type="ARBA" id="ARBA00022884"/>
    </source>
</evidence>
<dbReference type="InterPro" id="IPR036986">
    <property type="entry name" value="S4_RNA-bd_sf"/>
</dbReference>
<proteinExistence type="inferred from homology"/>
<dbReference type="CDD" id="cd00165">
    <property type="entry name" value="S4"/>
    <property type="match status" value="1"/>
</dbReference>
<keyword evidence="2 9" id="KW-0436">Ligase</keyword>
<dbReference type="SUPFAM" id="SSF55174">
    <property type="entry name" value="Alpha-L RNA-binding motif"/>
    <property type="match status" value="1"/>
</dbReference>
<dbReference type="CDD" id="cd00805">
    <property type="entry name" value="TyrRS_core"/>
    <property type="match status" value="1"/>
</dbReference>
<comment type="subunit">
    <text evidence="9">Homodimer.</text>
</comment>
<evidence type="ECO:0000256" key="9">
    <source>
        <dbReference type="HAMAP-Rule" id="MF_02007"/>
    </source>
</evidence>
<dbReference type="RefSeq" id="WP_137712502.1">
    <property type="nucleotide sequence ID" value="NZ_CP034035.1"/>
</dbReference>
<evidence type="ECO:0000256" key="8">
    <source>
        <dbReference type="ARBA" id="ARBA00048248"/>
    </source>
</evidence>
<dbReference type="InterPro" id="IPR002305">
    <property type="entry name" value="aa-tRNA-synth_Ic"/>
</dbReference>
<comment type="subcellular location">
    <subcellularLocation>
        <location evidence="9">Cytoplasm</location>
    </subcellularLocation>
</comment>
<evidence type="ECO:0000256" key="7">
    <source>
        <dbReference type="ARBA" id="ARBA00023146"/>
    </source>
</evidence>
<dbReference type="Gene3D" id="3.40.50.620">
    <property type="entry name" value="HUPs"/>
    <property type="match status" value="1"/>
</dbReference>
<dbReference type="GO" id="GO:0003723">
    <property type="term" value="F:RNA binding"/>
    <property type="evidence" value="ECO:0007669"/>
    <property type="project" value="UniProtKB-KW"/>
</dbReference>
<protein>
    <recommendedName>
        <fullName evidence="9">Tyrosine--tRNA ligase</fullName>
        <ecNumber evidence="9">6.1.1.1</ecNumber>
    </recommendedName>
    <alternativeName>
        <fullName evidence="9">Tyrosyl-tRNA synthetase</fullName>
        <shortName evidence="9">TyrRS</shortName>
    </alternativeName>
</protein>
<dbReference type="Gene3D" id="3.10.290.10">
    <property type="entry name" value="RNA-binding S4 domain"/>
    <property type="match status" value="1"/>
</dbReference>
<feature type="short sequence motif" description="'HIGH' region" evidence="9">
    <location>
        <begin position="45"/>
        <end position="54"/>
    </location>
</feature>
<reference evidence="11 12" key="1">
    <citation type="submission" date="2018-11" db="EMBL/GenBank/DDBJ databases">
        <title>Genome sequences of Brenneria nigrifluens and Brenneria rubrifaciens.</title>
        <authorList>
            <person name="Poret-Peterson A.T."/>
            <person name="McClean A.E."/>
            <person name="Kluepfel D.A."/>
        </authorList>
    </citation>
    <scope>NUCLEOTIDE SEQUENCE [LARGE SCALE GENOMIC DNA]</scope>
    <source>
        <strain evidence="11 12">6D370</strain>
    </source>
</reference>
<keyword evidence="12" id="KW-1185">Reference proteome</keyword>
<dbReference type="PROSITE" id="PS00178">
    <property type="entry name" value="AA_TRNA_LIGASE_I"/>
    <property type="match status" value="1"/>
</dbReference>
<keyword evidence="4 9" id="KW-0067">ATP-binding</keyword>
<dbReference type="PANTHER" id="PTHR11766">
    <property type="entry name" value="TYROSYL-TRNA SYNTHETASE"/>
    <property type="match status" value="1"/>
</dbReference>
<keyword evidence="7 9" id="KW-0030">Aminoacyl-tRNA synthetase</keyword>
<dbReference type="PRINTS" id="PR01040">
    <property type="entry name" value="TRNASYNTHTYR"/>
</dbReference>
<dbReference type="EMBL" id="CP034035">
    <property type="protein sequence ID" value="QCR07421.1"/>
    <property type="molecule type" value="Genomic_DNA"/>
</dbReference>
<keyword evidence="6 9" id="KW-0648">Protein biosynthesis</keyword>
<evidence type="ECO:0000256" key="10">
    <source>
        <dbReference type="PROSITE-ProRule" id="PRU00182"/>
    </source>
</evidence>
<evidence type="ECO:0000256" key="6">
    <source>
        <dbReference type="ARBA" id="ARBA00022917"/>
    </source>
</evidence>
<accession>A0A4P8QKN2</accession>
<evidence type="ECO:0000256" key="2">
    <source>
        <dbReference type="ARBA" id="ARBA00022598"/>
    </source>
</evidence>
<dbReference type="GO" id="GO:0005829">
    <property type="term" value="C:cytosol"/>
    <property type="evidence" value="ECO:0007669"/>
    <property type="project" value="TreeGrafter"/>
</dbReference>
<keyword evidence="3 9" id="KW-0547">Nucleotide-binding</keyword>
<keyword evidence="1 9" id="KW-0963">Cytoplasm</keyword>
<evidence type="ECO:0000256" key="3">
    <source>
        <dbReference type="ARBA" id="ARBA00022741"/>
    </source>
</evidence>
<evidence type="ECO:0000313" key="12">
    <source>
        <dbReference type="Proteomes" id="UP000299580"/>
    </source>
</evidence>
<keyword evidence="5 10" id="KW-0694">RNA-binding</keyword>
<dbReference type="Pfam" id="PF00579">
    <property type="entry name" value="tRNA-synt_1b"/>
    <property type="match status" value="1"/>
</dbReference>
<dbReference type="GO" id="GO:0005524">
    <property type="term" value="F:ATP binding"/>
    <property type="evidence" value="ECO:0007669"/>
    <property type="project" value="UniProtKB-UniRule"/>
</dbReference>
<dbReference type="SUPFAM" id="SSF52374">
    <property type="entry name" value="Nucleotidylyl transferase"/>
    <property type="match status" value="1"/>
</dbReference>
<dbReference type="InterPro" id="IPR024088">
    <property type="entry name" value="Tyr-tRNA-ligase_bac-type"/>
</dbReference>
<comment type="function">
    <text evidence="9">Catalyzes the attachment of tyrosine to tRNA(Tyr) in a two-step reaction: tyrosine is first activated by ATP to form Tyr-AMP and then transferred to the acceptor end of tRNA(Tyr).</text>
</comment>
<dbReference type="OrthoDB" id="9804243at2"/>
<dbReference type="InterPro" id="IPR001412">
    <property type="entry name" value="aa-tRNA-synth_I_CS"/>
</dbReference>